<protein>
    <submittedName>
        <fullName evidence="2">Tetratricopeptide repeat protein</fullName>
    </submittedName>
</protein>
<dbReference type="Proteomes" id="UP000594688">
    <property type="component" value="Chromosome"/>
</dbReference>
<dbReference type="SMART" id="SM00028">
    <property type="entry name" value="TPR"/>
    <property type="match status" value="4"/>
</dbReference>
<dbReference type="PROSITE" id="PS50005">
    <property type="entry name" value="TPR"/>
    <property type="match status" value="1"/>
</dbReference>
<sequence length="247" mass="28638">MQDKKPKTKIGWITFGFILLLILPFAAFRQQPQVPQKIGDPSLNPYPAPQDEAAQFIQKASENYFYREYKKGADNYRKAIAIYESRNDFPKVAKTYHSLGDLYVWARQPKEAIKNYQQAANVHLQVQNPMGQAEDLLEIGEIHKKAEDFDEAELWFKKSLLALTKVKINRVHGQIQEARGHNYWANKNLIEAIKAFGEAKKVYAHLNYGLGVEHMTNVIFRLENDKSRIHNHAVRDEDLEKQGYKTH</sequence>
<evidence type="ECO:0000313" key="3">
    <source>
        <dbReference type="Proteomes" id="UP000594688"/>
    </source>
</evidence>
<evidence type="ECO:0000313" key="2">
    <source>
        <dbReference type="EMBL" id="QPJ60804.1"/>
    </source>
</evidence>
<organism evidence="2 3">
    <name type="scientific">Candidatus Nitronauta litoralis</name>
    <dbReference type="NCBI Taxonomy" id="2705533"/>
    <lineage>
        <taxon>Bacteria</taxon>
        <taxon>Pseudomonadati</taxon>
        <taxon>Nitrospinota/Tectimicrobiota group</taxon>
        <taxon>Nitrospinota</taxon>
        <taxon>Nitrospinia</taxon>
        <taxon>Nitrospinales</taxon>
        <taxon>Nitrospinaceae</taxon>
        <taxon>Candidatus Nitronauta</taxon>
    </lineage>
</organism>
<dbReference type="Gene3D" id="1.25.40.10">
    <property type="entry name" value="Tetratricopeptide repeat domain"/>
    <property type="match status" value="1"/>
</dbReference>
<proteinExistence type="predicted"/>
<gene>
    <name evidence="2" type="ORF">G3M70_02435</name>
</gene>
<reference evidence="2 3" key="1">
    <citation type="submission" date="2020-02" db="EMBL/GenBank/DDBJ databases">
        <title>Genomic and physiological characterization of two novel Nitrospinaceae genera.</title>
        <authorList>
            <person name="Mueller A.J."/>
            <person name="Jung M.-Y."/>
            <person name="Strachan C.R."/>
            <person name="Herbold C.W."/>
            <person name="Kirkegaard R.H."/>
            <person name="Daims H."/>
        </authorList>
    </citation>
    <scope>NUCLEOTIDE SEQUENCE [LARGE SCALE GENOMIC DNA]</scope>
    <source>
        <strain evidence="2">EB</strain>
    </source>
</reference>
<dbReference type="InterPro" id="IPR011990">
    <property type="entry name" value="TPR-like_helical_dom_sf"/>
</dbReference>
<dbReference type="SUPFAM" id="SSF48452">
    <property type="entry name" value="TPR-like"/>
    <property type="match status" value="1"/>
</dbReference>
<feature type="repeat" description="TPR" evidence="1">
    <location>
        <begin position="93"/>
        <end position="126"/>
    </location>
</feature>
<dbReference type="EMBL" id="CP048685">
    <property type="protein sequence ID" value="QPJ60804.1"/>
    <property type="molecule type" value="Genomic_DNA"/>
</dbReference>
<accession>A0A7T0BTM3</accession>
<keyword evidence="1" id="KW-0802">TPR repeat</keyword>
<dbReference type="KEGG" id="nli:G3M70_02435"/>
<dbReference type="InterPro" id="IPR019734">
    <property type="entry name" value="TPR_rpt"/>
</dbReference>
<dbReference type="Pfam" id="PF14938">
    <property type="entry name" value="SNAP"/>
    <property type="match status" value="1"/>
</dbReference>
<name>A0A7T0BTM3_9BACT</name>
<evidence type="ECO:0000256" key="1">
    <source>
        <dbReference type="PROSITE-ProRule" id="PRU00339"/>
    </source>
</evidence>
<dbReference type="AlphaFoldDB" id="A0A7T0BTM3"/>